<evidence type="ECO:0000313" key="3">
    <source>
        <dbReference type="Proteomes" id="UP000254866"/>
    </source>
</evidence>
<dbReference type="GeneID" id="43594902"/>
<dbReference type="EMBL" id="NPIC01000001">
    <property type="protein sequence ID" value="RDL42074.1"/>
    <property type="molecule type" value="Genomic_DNA"/>
</dbReference>
<keyword evidence="3" id="KW-1185">Reference proteome</keyword>
<dbReference type="RefSeq" id="XP_031874730.1">
    <property type="nucleotide sequence ID" value="XM_032010676.1"/>
</dbReference>
<dbReference type="OrthoDB" id="3594500at2759"/>
<protein>
    <submittedName>
        <fullName evidence="2">Uncharacterized protein</fullName>
    </submittedName>
</protein>
<gene>
    <name evidence="2" type="ORF">BP5553_02053</name>
</gene>
<sequence length="116" mass="13447">MHFAEILFEDPRRSIQWEKIRGIAAEWRRIFPKLRGMPCPTDVYSSYMQEDELNEESGDRASVDTDEEMSGLNEESEGDSVSADDEMSLSEPGLDFNDYESTSDGRFRTRRVLLNR</sequence>
<evidence type="ECO:0000256" key="1">
    <source>
        <dbReference type="SAM" id="MobiDB-lite"/>
    </source>
</evidence>
<feature type="region of interest" description="Disordered" evidence="1">
    <location>
        <begin position="48"/>
        <end position="116"/>
    </location>
</feature>
<proteinExistence type="predicted"/>
<feature type="compositionally biased region" description="Acidic residues" evidence="1">
    <location>
        <begin position="64"/>
        <end position="88"/>
    </location>
</feature>
<organism evidence="2 3">
    <name type="scientific">Venustampulla echinocandica</name>
    <dbReference type="NCBI Taxonomy" id="2656787"/>
    <lineage>
        <taxon>Eukaryota</taxon>
        <taxon>Fungi</taxon>
        <taxon>Dikarya</taxon>
        <taxon>Ascomycota</taxon>
        <taxon>Pezizomycotina</taxon>
        <taxon>Leotiomycetes</taxon>
        <taxon>Helotiales</taxon>
        <taxon>Pleuroascaceae</taxon>
        <taxon>Venustampulla</taxon>
    </lineage>
</organism>
<comment type="caution">
    <text evidence="2">The sequence shown here is derived from an EMBL/GenBank/DDBJ whole genome shotgun (WGS) entry which is preliminary data.</text>
</comment>
<dbReference type="Proteomes" id="UP000254866">
    <property type="component" value="Unassembled WGS sequence"/>
</dbReference>
<name>A0A370U2R0_9HELO</name>
<dbReference type="AlphaFoldDB" id="A0A370U2R0"/>
<accession>A0A370U2R0</accession>
<evidence type="ECO:0000313" key="2">
    <source>
        <dbReference type="EMBL" id="RDL42074.1"/>
    </source>
</evidence>
<reference evidence="2 3" key="1">
    <citation type="journal article" date="2018" name="IMA Fungus">
        <title>IMA Genome-F 9: Draft genome sequence of Annulohypoxylon stygium, Aspergillus mulundensis, Berkeleyomyces basicola (syn. Thielaviopsis basicola), Ceratocystis smalleyi, two Cercospora beticola strains, Coleophoma cylindrospora, Fusarium fracticaudum, Phialophora cf. hyalina, and Morchella septimelata.</title>
        <authorList>
            <person name="Wingfield B.D."/>
            <person name="Bills G.F."/>
            <person name="Dong Y."/>
            <person name="Huang W."/>
            <person name="Nel W.J."/>
            <person name="Swalarsk-Parry B.S."/>
            <person name="Vaghefi N."/>
            <person name="Wilken P.M."/>
            <person name="An Z."/>
            <person name="de Beer Z.W."/>
            <person name="De Vos L."/>
            <person name="Chen L."/>
            <person name="Duong T.A."/>
            <person name="Gao Y."/>
            <person name="Hammerbacher A."/>
            <person name="Kikkert J.R."/>
            <person name="Li Y."/>
            <person name="Li H."/>
            <person name="Li K."/>
            <person name="Li Q."/>
            <person name="Liu X."/>
            <person name="Ma X."/>
            <person name="Naidoo K."/>
            <person name="Pethybridge S.J."/>
            <person name="Sun J."/>
            <person name="Steenkamp E.T."/>
            <person name="van der Nest M.A."/>
            <person name="van Wyk S."/>
            <person name="Wingfield M.J."/>
            <person name="Xiong C."/>
            <person name="Yue Q."/>
            <person name="Zhang X."/>
        </authorList>
    </citation>
    <scope>NUCLEOTIDE SEQUENCE [LARGE SCALE GENOMIC DNA]</scope>
    <source>
        <strain evidence="2 3">BP 5553</strain>
    </source>
</reference>